<reference evidence="2" key="1">
    <citation type="submission" date="2021-12" db="EMBL/GenBank/DDBJ databases">
        <authorList>
            <person name="King R."/>
        </authorList>
    </citation>
    <scope>NUCLEOTIDE SEQUENCE</scope>
</reference>
<dbReference type="Proteomes" id="UP001154078">
    <property type="component" value="Chromosome 5"/>
</dbReference>
<keyword evidence="1" id="KW-0732">Signal</keyword>
<sequence length="145" mass="16634">MRAPVYLVCAATLMTALSGRAEPRPEAPDAGAEGAGRMLEPLNMAADPETLEYLLPRLTAKYRPNSDWTGITDPRFYLLTEMESNDLENQVPFRRTRFQKRDPATVLSVQHPIHILQNHARKMDYDKQIRKNNVYLKSLVDTYEE</sequence>
<name>A0A9P0B9X1_BRAAE</name>
<feature type="signal peptide" evidence="1">
    <location>
        <begin position="1"/>
        <end position="21"/>
    </location>
</feature>
<proteinExistence type="predicted"/>
<gene>
    <name evidence="2" type="ORF">MELIAE_LOCUS8698</name>
</gene>
<accession>A0A9P0B9X1</accession>
<dbReference type="EMBL" id="OV121136">
    <property type="protein sequence ID" value="CAH0558164.1"/>
    <property type="molecule type" value="Genomic_DNA"/>
</dbReference>
<evidence type="ECO:0000256" key="1">
    <source>
        <dbReference type="SAM" id="SignalP"/>
    </source>
</evidence>
<organism evidence="2 3">
    <name type="scientific">Brassicogethes aeneus</name>
    <name type="common">Rape pollen beetle</name>
    <name type="synonym">Meligethes aeneus</name>
    <dbReference type="NCBI Taxonomy" id="1431903"/>
    <lineage>
        <taxon>Eukaryota</taxon>
        <taxon>Metazoa</taxon>
        <taxon>Ecdysozoa</taxon>
        <taxon>Arthropoda</taxon>
        <taxon>Hexapoda</taxon>
        <taxon>Insecta</taxon>
        <taxon>Pterygota</taxon>
        <taxon>Neoptera</taxon>
        <taxon>Endopterygota</taxon>
        <taxon>Coleoptera</taxon>
        <taxon>Polyphaga</taxon>
        <taxon>Cucujiformia</taxon>
        <taxon>Nitidulidae</taxon>
        <taxon>Meligethinae</taxon>
        <taxon>Brassicogethes</taxon>
    </lineage>
</organism>
<dbReference type="OrthoDB" id="6418774at2759"/>
<feature type="chain" id="PRO_5040104981" evidence="1">
    <location>
        <begin position="22"/>
        <end position="145"/>
    </location>
</feature>
<dbReference type="AlphaFoldDB" id="A0A9P0B9X1"/>
<protein>
    <submittedName>
        <fullName evidence="2">Uncharacterized protein</fullName>
    </submittedName>
</protein>
<evidence type="ECO:0000313" key="3">
    <source>
        <dbReference type="Proteomes" id="UP001154078"/>
    </source>
</evidence>
<evidence type="ECO:0000313" key="2">
    <source>
        <dbReference type="EMBL" id="CAH0558164.1"/>
    </source>
</evidence>
<keyword evidence="3" id="KW-1185">Reference proteome</keyword>